<comment type="subunit">
    <text evidence="8">Homodimer.</text>
</comment>
<evidence type="ECO:0000256" key="3">
    <source>
        <dbReference type="ARBA" id="ARBA00022723"/>
    </source>
</evidence>
<evidence type="ECO:0000313" key="10">
    <source>
        <dbReference type="EMBL" id="ABK17668.1"/>
    </source>
</evidence>
<dbReference type="EC" id="4.3.99.3" evidence="8"/>
<evidence type="ECO:0000256" key="2">
    <source>
        <dbReference type="ARBA" id="ARBA00022691"/>
    </source>
</evidence>
<keyword evidence="7 8" id="KW-0456">Lyase</keyword>
<feature type="binding site" evidence="8">
    <location>
        <position position="72"/>
    </location>
    <ligand>
        <name>S-adenosyl-L-methionine</name>
        <dbReference type="ChEBI" id="CHEBI:59789"/>
    </ligand>
</feature>
<feature type="binding site" evidence="8">
    <location>
        <position position="27"/>
    </location>
    <ligand>
        <name>substrate</name>
    </ligand>
</feature>
<comment type="cofactor">
    <cofactor evidence="8">
        <name>Mg(2+)</name>
        <dbReference type="ChEBI" id="CHEBI:18420"/>
    </cofactor>
</comment>
<keyword evidence="11" id="KW-1185">Reference proteome</keyword>
<comment type="cofactor">
    <cofactor evidence="8">
        <name>S-adenosyl-L-methionine</name>
        <dbReference type="ChEBI" id="CHEBI:59789"/>
    </cofactor>
    <text evidence="8">Binds 1 S-adenosyl-L-methionine per subunit.</text>
</comment>
<dbReference type="FunCoup" id="A0LJR6">
    <property type="interactions" value="127"/>
</dbReference>
<keyword evidence="3 8" id="KW-0479">Metal-binding</keyword>
<comment type="cofactor">
    <cofactor evidence="8">
        <name>[4Fe-4S] cluster</name>
        <dbReference type="ChEBI" id="CHEBI:49883"/>
    </cofactor>
    <text evidence="8">Binds 1 [4Fe-4S] cluster. The cluster is coordinated with 3 cysteines and an exchangeable S-adenosyl-L-methionine.</text>
</comment>
<keyword evidence="5 8" id="KW-0408">Iron</keyword>
<dbReference type="HOGENOM" id="CLU_066739_2_0_7"/>
<comment type="caution">
    <text evidence="8">Lacks conserved residue(s) required for the propagation of feature annotation.</text>
</comment>
<dbReference type="HAMAP" id="MF_00917">
    <property type="entry name" value="QueE"/>
    <property type="match status" value="1"/>
</dbReference>
<feature type="binding site" evidence="8">
    <location>
        <position position="35"/>
    </location>
    <ligand>
        <name>[4Fe-4S] cluster</name>
        <dbReference type="ChEBI" id="CHEBI:49883"/>
        <note>4Fe-4S-S-AdoMet</note>
    </ligand>
</feature>
<feature type="binding site" evidence="8">
    <location>
        <position position="40"/>
    </location>
    <ligand>
        <name>Mg(2+)</name>
        <dbReference type="ChEBI" id="CHEBI:18420"/>
    </ligand>
</feature>
<dbReference type="GO" id="GO:1904047">
    <property type="term" value="F:S-adenosyl-L-methionine binding"/>
    <property type="evidence" value="ECO:0007669"/>
    <property type="project" value="UniProtKB-UniRule"/>
</dbReference>
<dbReference type="PANTHER" id="PTHR42836">
    <property type="entry name" value="7-CARBOXY-7-DEAZAGUANINE SYNTHASE"/>
    <property type="match status" value="1"/>
</dbReference>
<reference evidence="10 11" key="1">
    <citation type="submission" date="2006-10" db="EMBL/GenBank/DDBJ databases">
        <title>Complete sequence of Syntrophobacter fumaroxidans MPOB.</title>
        <authorList>
            <consortium name="US DOE Joint Genome Institute"/>
            <person name="Copeland A."/>
            <person name="Lucas S."/>
            <person name="Lapidus A."/>
            <person name="Barry K."/>
            <person name="Detter J.C."/>
            <person name="Glavina del Rio T."/>
            <person name="Hammon N."/>
            <person name="Israni S."/>
            <person name="Pitluck S."/>
            <person name="Goltsman E.G."/>
            <person name="Martinez M."/>
            <person name="Schmutz J."/>
            <person name="Larimer F."/>
            <person name="Land M."/>
            <person name="Hauser L."/>
            <person name="Kyrpides N."/>
            <person name="Kim E."/>
            <person name="Boone D.R."/>
            <person name="Brockman F."/>
            <person name="Culley D."/>
            <person name="Ferry J."/>
            <person name="Gunsalus R."/>
            <person name="McInerney M.J."/>
            <person name="Morrison M."/>
            <person name="Plugge C."/>
            <person name="Rohlin L."/>
            <person name="Scholten J."/>
            <person name="Sieber J."/>
            <person name="Stams A.J.M."/>
            <person name="Worm P."/>
            <person name="Henstra A.M."/>
            <person name="Richardson P."/>
        </authorList>
    </citation>
    <scope>NUCLEOTIDE SEQUENCE [LARGE SCALE GENOMIC DNA]</scope>
    <source>
        <strain evidence="11">DSM 10017 / MPOB</strain>
    </source>
</reference>
<dbReference type="Pfam" id="PF04055">
    <property type="entry name" value="Radical_SAM"/>
    <property type="match status" value="1"/>
</dbReference>
<gene>
    <name evidence="8" type="primary">queE</name>
    <name evidence="10" type="ordered locus">Sfum_1985</name>
</gene>
<evidence type="ECO:0000256" key="4">
    <source>
        <dbReference type="ARBA" id="ARBA00022842"/>
    </source>
</evidence>
<dbReference type="STRING" id="335543.Sfum_1985"/>
<dbReference type="RefSeq" id="WP_011698838.1">
    <property type="nucleotide sequence ID" value="NC_008554.1"/>
</dbReference>
<keyword evidence="2 8" id="KW-0949">S-adenosyl-L-methionine</keyword>
<dbReference type="Gene3D" id="3.20.20.70">
    <property type="entry name" value="Aldolase class I"/>
    <property type="match status" value="1"/>
</dbReference>
<dbReference type="InterPro" id="IPR007197">
    <property type="entry name" value="rSAM"/>
</dbReference>
<dbReference type="GO" id="GO:0000287">
    <property type="term" value="F:magnesium ion binding"/>
    <property type="evidence" value="ECO:0007669"/>
    <property type="project" value="UniProtKB-UniRule"/>
</dbReference>
<feature type="binding site" evidence="8">
    <location>
        <position position="31"/>
    </location>
    <ligand>
        <name>[4Fe-4S] cluster</name>
        <dbReference type="ChEBI" id="CHEBI:49883"/>
        <note>4Fe-4S-S-AdoMet</note>
    </ligand>
</feature>
<keyword evidence="1 8" id="KW-0004">4Fe-4S</keyword>
<evidence type="ECO:0000313" key="11">
    <source>
        <dbReference type="Proteomes" id="UP000001784"/>
    </source>
</evidence>
<feature type="binding site" evidence="8">
    <location>
        <position position="70"/>
    </location>
    <ligand>
        <name>substrate</name>
    </ligand>
</feature>
<dbReference type="EMBL" id="CP000478">
    <property type="protein sequence ID" value="ABK17668.1"/>
    <property type="molecule type" value="Genomic_DNA"/>
</dbReference>
<dbReference type="InterPro" id="IPR024924">
    <property type="entry name" value="7-CO-7-deazaguanine_synth-like"/>
</dbReference>
<name>A0LJR6_SYNFM</name>
<dbReference type="SFLD" id="SFLDS00029">
    <property type="entry name" value="Radical_SAM"/>
    <property type="match status" value="1"/>
</dbReference>
<dbReference type="SUPFAM" id="SSF102114">
    <property type="entry name" value="Radical SAM enzymes"/>
    <property type="match status" value="1"/>
</dbReference>
<organism evidence="10 11">
    <name type="scientific">Syntrophobacter fumaroxidans (strain DSM 10017 / MPOB)</name>
    <dbReference type="NCBI Taxonomy" id="335543"/>
    <lineage>
        <taxon>Bacteria</taxon>
        <taxon>Pseudomonadati</taxon>
        <taxon>Thermodesulfobacteriota</taxon>
        <taxon>Syntrophobacteria</taxon>
        <taxon>Syntrophobacterales</taxon>
        <taxon>Syntrophobacteraceae</taxon>
        <taxon>Syntrophobacter</taxon>
    </lineage>
</organism>
<dbReference type="GO" id="GO:0051539">
    <property type="term" value="F:4 iron, 4 sulfur cluster binding"/>
    <property type="evidence" value="ECO:0007669"/>
    <property type="project" value="UniProtKB-UniRule"/>
</dbReference>
<dbReference type="PROSITE" id="PS51918">
    <property type="entry name" value="RADICAL_SAM"/>
    <property type="match status" value="1"/>
</dbReference>
<protein>
    <recommendedName>
        <fullName evidence="8">7-carboxy-7-deazaguanine synthase</fullName>
        <shortName evidence="8">CDG synthase</shortName>
        <ecNumber evidence="8">4.3.99.3</ecNumber>
    </recommendedName>
    <alternativeName>
        <fullName evidence="8">Queuosine biosynthesis protein QueE</fullName>
    </alternativeName>
</protein>
<evidence type="ECO:0000256" key="1">
    <source>
        <dbReference type="ARBA" id="ARBA00022485"/>
    </source>
</evidence>
<dbReference type="PANTHER" id="PTHR42836:SF1">
    <property type="entry name" value="7-CARBOXY-7-DEAZAGUANINE SYNTHASE"/>
    <property type="match status" value="1"/>
</dbReference>
<accession>A0LJR6</accession>
<keyword evidence="4 8" id="KW-0460">Magnesium</keyword>
<dbReference type="eggNOG" id="COG0602">
    <property type="taxonomic scope" value="Bacteria"/>
</dbReference>
<feature type="domain" description="Radical SAM core" evidence="9">
    <location>
        <begin position="18"/>
        <end position="210"/>
    </location>
</feature>
<feature type="binding site" evidence="8">
    <location>
        <position position="38"/>
    </location>
    <ligand>
        <name>[4Fe-4S] cluster</name>
        <dbReference type="ChEBI" id="CHEBI:49883"/>
        <note>4Fe-4S-S-AdoMet</note>
    </ligand>
</feature>
<dbReference type="GO" id="GO:0008616">
    <property type="term" value="P:tRNA queuosine(34) biosynthetic process"/>
    <property type="evidence" value="ECO:0007669"/>
    <property type="project" value="UniProtKB-UniRule"/>
</dbReference>
<comment type="pathway">
    <text evidence="8">Purine metabolism; 7-cyano-7-deazaguanine biosynthesis.</text>
</comment>
<dbReference type="PIRSF" id="PIRSF000370">
    <property type="entry name" value="QueE"/>
    <property type="match status" value="1"/>
</dbReference>
<feature type="binding site" evidence="8">
    <location>
        <begin position="37"/>
        <end position="39"/>
    </location>
    <ligand>
        <name>S-adenosyl-L-methionine</name>
        <dbReference type="ChEBI" id="CHEBI:59789"/>
    </ligand>
</feature>
<sequence length="215" mass="24258">MALRVNEIFHSIQGESGYAGWPCVFVRLTGCNLRCSYCDTRYAYDEGDFVTLREIIGRVRRFDCPLVEITGGEPLLQPETPELVAELLDLGHTVLVETNGSMDISVVDRRCVKIVDFKCPSSGESDANDMENLERLGSRDEIKCVIGTREDYEFAREIERLAAERAGTGSTVCFSPVFGKLEPRELAEWILADRLRVRLGLQLHKIIWEPDTRGV</sequence>
<keyword evidence="8" id="KW-0671">Queuosine biosynthesis</keyword>
<dbReference type="Proteomes" id="UP000001784">
    <property type="component" value="Chromosome"/>
</dbReference>
<comment type="function">
    <text evidence="8">Catalyzes the complex heterocyclic radical-mediated conversion of 6-carboxy-5,6,7,8-tetrahydropterin (CPH4) to 7-carboxy-7-deazaguanine (CDG), a step common to the biosynthetic pathways of all 7-deazapurine-containing compounds.</text>
</comment>
<keyword evidence="6 8" id="KW-0411">Iron-sulfur</keyword>
<dbReference type="AlphaFoldDB" id="A0LJR6"/>
<dbReference type="InterPro" id="IPR058240">
    <property type="entry name" value="rSAM_sf"/>
</dbReference>
<dbReference type="CDD" id="cd01335">
    <property type="entry name" value="Radical_SAM"/>
    <property type="match status" value="1"/>
</dbReference>
<dbReference type="InParanoid" id="A0LJR6"/>
<dbReference type="InterPro" id="IPR013785">
    <property type="entry name" value="Aldolase_TIM"/>
</dbReference>
<dbReference type="KEGG" id="sfu:Sfum_1985"/>
<evidence type="ECO:0000256" key="8">
    <source>
        <dbReference type="HAMAP-Rule" id="MF_00917"/>
    </source>
</evidence>
<dbReference type="GO" id="GO:0016840">
    <property type="term" value="F:carbon-nitrogen lyase activity"/>
    <property type="evidence" value="ECO:0007669"/>
    <property type="project" value="UniProtKB-UniRule"/>
</dbReference>
<comment type="similarity">
    <text evidence="8">Belongs to the radical SAM superfamily. 7-carboxy-7-deazaguanine synthase family.</text>
</comment>
<evidence type="ECO:0000256" key="5">
    <source>
        <dbReference type="ARBA" id="ARBA00023004"/>
    </source>
</evidence>
<evidence type="ECO:0000256" key="7">
    <source>
        <dbReference type="ARBA" id="ARBA00023239"/>
    </source>
</evidence>
<comment type="catalytic activity">
    <reaction evidence="8">
        <text>6-carboxy-5,6,7,8-tetrahydropterin + H(+) = 7-carboxy-7-carbaguanine + NH4(+)</text>
        <dbReference type="Rhea" id="RHEA:27974"/>
        <dbReference type="ChEBI" id="CHEBI:15378"/>
        <dbReference type="ChEBI" id="CHEBI:28938"/>
        <dbReference type="ChEBI" id="CHEBI:61032"/>
        <dbReference type="ChEBI" id="CHEBI:61036"/>
        <dbReference type="EC" id="4.3.99.3"/>
    </reaction>
</comment>
<evidence type="ECO:0000259" key="9">
    <source>
        <dbReference type="PROSITE" id="PS51918"/>
    </source>
</evidence>
<evidence type="ECO:0000256" key="6">
    <source>
        <dbReference type="ARBA" id="ARBA00023014"/>
    </source>
</evidence>
<feature type="binding site" evidence="8">
    <location>
        <begin position="12"/>
        <end position="14"/>
    </location>
    <ligand>
        <name>substrate</name>
    </ligand>
</feature>
<proteinExistence type="inferred from homology"/>
<dbReference type="UniPathway" id="UPA00391"/>